<keyword evidence="5" id="KW-1133">Transmembrane helix</keyword>
<accession>T1AT12</accession>
<name>T1AT12_9ZZZZ</name>
<protein>
    <submittedName>
        <fullName evidence="7">Acriflavin resistance protein</fullName>
    </submittedName>
</protein>
<dbReference type="InterPro" id="IPR027463">
    <property type="entry name" value="AcrB_DN_DC_subdom"/>
</dbReference>
<dbReference type="SUPFAM" id="SSF82693">
    <property type="entry name" value="Multidrug efflux transporter AcrB pore domain, PN1, PN2, PC1 and PC2 subdomains"/>
    <property type="match status" value="2"/>
</dbReference>
<keyword evidence="1" id="KW-0813">Transport</keyword>
<dbReference type="EMBL" id="AUZZ01002569">
    <property type="protein sequence ID" value="EQD59678.1"/>
    <property type="molecule type" value="Genomic_DNA"/>
</dbReference>
<evidence type="ECO:0000256" key="3">
    <source>
        <dbReference type="ARBA" id="ARBA00022519"/>
    </source>
</evidence>
<dbReference type="Gene3D" id="3.30.70.1430">
    <property type="entry name" value="Multidrug efflux transporter AcrB pore domain"/>
    <property type="match status" value="1"/>
</dbReference>
<gene>
    <name evidence="7" type="ORF">B2A_03861</name>
</gene>
<organism evidence="7">
    <name type="scientific">mine drainage metagenome</name>
    <dbReference type="NCBI Taxonomy" id="410659"/>
    <lineage>
        <taxon>unclassified sequences</taxon>
        <taxon>metagenomes</taxon>
        <taxon>ecological metagenomes</taxon>
    </lineage>
</organism>
<dbReference type="GO" id="GO:0005886">
    <property type="term" value="C:plasma membrane"/>
    <property type="evidence" value="ECO:0007669"/>
    <property type="project" value="TreeGrafter"/>
</dbReference>
<reference evidence="7" key="1">
    <citation type="submission" date="2013-08" db="EMBL/GenBank/DDBJ databases">
        <authorList>
            <person name="Mendez C."/>
            <person name="Richter M."/>
            <person name="Ferrer M."/>
            <person name="Sanchez J."/>
        </authorList>
    </citation>
    <scope>NUCLEOTIDE SEQUENCE</scope>
</reference>
<dbReference type="Gene3D" id="3.30.70.1320">
    <property type="entry name" value="Multidrug efflux transporter AcrB pore domain like"/>
    <property type="match status" value="1"/>
</dbReference>
<sequence length="239" mass="25798">TSQSTEGRSQIVLIFSLRRNIHGAESDVEAAIQAARQDMPASLRSNPQYFAYNPSEAPILILALTSKTLPIGQVYNVASTIIYQKLLQVPGVGEIDIGGSSLPAIRIDLDPRQLFNYGIGLEDVRAAIAAANANSPKGALSFGGRRYQIYVNDAATRVRQYRKLIIAYRNGAAVRLGSVAKITRGVENVQTLGLLDGHRAVAMIIRKQPDANVIATVDRIKALLPTIRASIPPGIDLMV</sequence>
<keyword evidence="3" id="KW-0997">Cell inner membrane</keyword>
<evidence type="ECO:0000256" key="4">
    <source>
        <dbReference type="ARBA" id="ARBA00022692"/>
    </source>
</evidence>
<dbReference type="PANTHER" id="PTHR32063">
    <property type="match status" value="1"/>
</dbReference>
<dbReference type="PANTHER" id="PTHR32063:SF34">
    <property type="entry name" value="MULTIDRUG RESISTANCE PROTEIN MDTC"/>
    <property type="match status" value="1"/>
</dbReference>
<feature type="non-terminal residue" evidence="7">
    <location>
        <position position="1"/>
    </location>
</feature>
<keyword evidence="2" id="KW-1003">Cell membrane</keyword>
<evidence type="ECO:0000256" key="6">
    <source>
        <dbReference type="ARBA" id="ARBA00023136"/>
    </source>
</evidence>
<evidence type="ECO:0000256" key="1">
    <source>
        <dbReference type="ARBA" id="ARBA00022448"/>
    </source>
</evidence>
<evidence type="ECO:0000256" key="2">
    <source>
        <dbReference type="ARBA" id="ARBA00022475"/>
    </source>
</evidence>
<proteinExistence type="predicted"/>
<dbReference type="InterPro" id="IPR001036">
    <property type="entry name" value="Acrflvin-R"/>
</dbReference>
<evidence type="ECO:0000256" key="5">
    <source>
        <dbReference type="ARBA" id="ARBA00022989"/>
    </source>
</evidence>
<keyword evidence="4" id="KW-0812">Transmembrane</keyword>
<dbReference type="SUPFAM" id="SSF82714">
    <property type="entry name" value="Multidrug efflux transporter AcrB TolC docking domain, DN and DC subdomains"/>
    <property type="match status" value="1"/>
</dbReference>
<dbReference type="Pfam" id="PF00873">
    <property type="entry name" value="ACR_tran"/>
    <property type="match status" value="1"/>
</dbReference>
<dbReference type="Gene3D" id="3.30.2090.10">
    <property type="entry name" value="Multidrug efflux transporter AcrB TolC docking domain, DN and DC subdomains"/>
    <property type="match status" value="1"/>
</dbReference>
<reference evidence="7" key="2">
    <citation type="journal article" date="2014" name="ISME J.">
        <title>Microbial stratification in low pH oxic and suboxic macroscopic growths along an acid mine drainage.</title>
        <authorList>
            <person name="Mendez-Garcia C."/>
            <person name="Mesa V."/>
            <person name="Sprenger R.R."/>
            <person name="Richter M."/>
            <person name="Diez M.S."/>
            <person name="Solano J."/>
            <person name="Bargiela R."/>
            <person name="Golyshina O.V."/>
            <person name="Manteca A."/>
            <person name="Ramos J.L."/>
            <person name="Gallego J.R."/>
            <person name="Llorente I."/>
            <person name="Martins Dos Santos V.A."/>
            <person name="Jensen O.N."/>
            <person name="Pelaez A.I."/>
            <person name="Sanchez J."/>
            <person name="Ferrer M."/>
        </authorList>
    </citation>
    <scope>NUCLEOTIDE SEQUENCE</scope>
</reference>
<dbReference type="AlphaFoldDB" id="T1AT12"/>
<feature type="non-terminal residue" evidence="7">
    <location>
        <position position="239"/>
    </location>
</feature>
<dbReference type="GO" id="GO:0042910">
    <property type="term" value="F:xenobiotic transmembrane transporter activity"/>
    <property type="evidence" value="ECO:0007669"/>
    <property type="project" value="TreeGrafter"/>
</dbReference>
<comment type="caution">
    <text evidence="7">The sequence shown here is derived from an EMBL/GenBank/DDBJ whole genome shotgun (WGS) entry which is preliminary data.</text>
</comment>
<evidence type="ECO:0000313" key="7">
    <source>
        <dbReference type="EMBL" id="EQD59678.1"/>
    </source>
</evidence>
<keyword evidence="6" id="KW-0472">Membrane</keyword>